<dbReference type="Proteomes" id="UP000059574">
    <property type="component" value="Chromosome"/>
</dbReference>
<sequence>MKSMYALKAAGLVLVAILLAMLTVQGSYALWNKAVSSSAGTVTAADFRISLTDTDTNRVTDMTLANGTAATLSLSNTSAGVLIPGQSTYAGVRVGNVTDAGGVFTVRASTGAPIVGNNTGSSLAPYMAIKTVAASSLSQCNQSVTYAGAPTSGTATADIAKNGTGVFCFQLTLAATMPASLSGQSAKISVPIVVNQL</sequence>
<evidence type="ECO:0000313" key="2">
    <source>
        <dbReference type="Proteomes" id="UP000059574"/>
    </source>
</evidence>
<reference evidence="2" key="1">
    <citation type="submission" date="2015-11" db="EMBL/GenBank/DDBJ databases">
        <authorList>
            <person name="Kumar R."/>
            <person name="Singh D."/>
            <person name="Swarnkar M.K."/>
            <person name="Singh A.K."/>
            <person name="Kumar S."/>
        </authorList>
    </citation>
    <scope>NUCLEOTIDE SEQUENCE [LARGE SCALE GENOMIC DNA]</scope>
    <source>
        <strain evidence="2">ERGS4:06</strain>
    </source>
</reference>
<dbReference type="AlphaFoldDB" id="A0A0S2M202"/>
<protein>
    <recommendedName>
        <fullName evidence="3">SipW-cognate class signal peptide</fullName>
    </recommendedName>
</protein>
<accession>A0A0S2M202</accession>
<dbReference type="EMBL" id="CP013200">
    <property type="protein sequence ID" value="ALO67746.1"/>
    <property type="molecule type" value="Genomic_DNA"/>
</dbReference>
<evidence type="ECO:0000313" key="1">
    <source>
        <dbReference type="EMBL" id="ALO67746.1"/>
    </source>
</evidence>
<organism evidence="1 2">
    <name type="scientific">Arthrobacter alpinus</name>
    <dbReference type="NCBI Taxonomy" id="656366"/>
    <lineage>
        <taxon>Bacteria</taxon>
        <taxon>Bacillati</taxon>
        <taxon>Actinomycetota</taxon>
        <taxon>Actinomycetes</taxon>
        <taxon>Micrococcales</taxon>
        <taxon>Micrococcaceae</taxon>
        <taxon>Arthrobacter</taxon>
    </lineage>
</organism>
<reference evidence="1 2" key="2">
    <citation type="journal article" date="2016" name="J. Biotechnol.">
        <title>Complete genome sequence of Arthrobacter alpinus ERGS4:06, a yellow pigmented bacterium tolerant to cold and radiations isolated from Sikkim Himalaya.</title>
        <authorList>
            <person name="Kumar R."/>
            <person name="Singh D."/>
            <person name="Swarnkar M.K."/>
            <person name="Singh A.K."/>
            <person name="Kumar S."/>
        </authorList>
    </citation>
    <scope>NUCLEOTIDE SEQUENCE [LARGE SCALE GENOMIC DNA]</scope>
    <source>
        <strain evidence="1 2">ERGS4:06</strain>
    </source>
</reference>
<gene>
    <name evidence="1" type="ORF">AS189_16255</name>
</gene>
<evidence type="ECO:0008006" key="3">
    <source>
        <dbReference type="Google" id="ProtNLM"/>
    </source>
</evidence>
<name>A0A0S2M202_9MICC</name>
<proteinExistence type="predicted"/>